<evidence type="ECO:0000256" key="5">
    <source>
        <dbReference type="ARBA" id="ARBA00022694"/>
    </source>
</evidence>
<dbReference type="EMBL" id="HBEL01031982">
    <property type="protein sequence ID" value="CAD8418812.1"/>
    <property type="molecule type" value="Transcribed_RNA"/>
</dbReference>
<keyword evidence="5" id="KW-0819">tRNA processing</keyword>
<keyword evidence="8" id="KW-0560">Oxidoreductase</keyword>
<dbReference type="GO" id="GO:0000049">
    <property type="term" value="F:tRNA binding"/>
    <property type="evidence" value="ECO:0007669"/>
    <property type="project" value="UniProtKB-KW"/>
</dbReference>
<keyword evidence="2" id="KW-0820">tRNA-binding</keyword>
<keyword evidence="4" id="KW-0288">FMN</keyword>
<evidence type="ECO:0000259" key="9">
    <source>
        <dbReference type="Pfam" id="PF01207"/>
    </source>
</evidence>
<evidence type="ECO:0000313" key="10">
    <source>
        <dbReference type="EMBL" id="CAD8418812.1"/>
    </source>
</evidence>
<keyword evidence="6" id="KW-0521">NADP</keyword>
<evidence type="ECO:0000256" key="8">
    <source>
        <dbReference type="ARBA" id="ARBA00023002"/>
    </source>
</evidence>
<feature type="domain" description="DUS-like FMN-binding" evidence="9">
    <location>
        <begin position="18"/>
        <end position="231"/>
    </location>
</feature>
<evidence type="ECO:0000256" key="4">
    <source>
        <dbReference type="ARBA" id="ARBA00022643"/>
    </source>
</evidence>
<evidence type="ECO:0000256" key="3">
    <source>
        <dbReference type="ARBA" id="ARBA00022630"/>
    </source>
</evidence>
<comment type="cofactor">
    <cofactor evidence="1">
        <name>FMN</name>
        <dbReference type="ChEBI" id="CHEBI:58210"/>
    </cofactor>
</comment>
<proteinExistence type="predicted"/>
<dbReference type="Gene3D" id="3.20.20.70">
    <property type="entry name" value="Aldolase class I"/>
    <property type="match status" value="1"/>
</dbReference>
<evidence type="ECO:0000256" key="6">
    <source>
        <dbReference type="ARBA" id="ARBA00022857"/>
    </source>
</evidence>
<reference evidence="10" key="1">
    <citation type="submission" date="2021-01" db="EMBL/GenBank/DDBJ databases">
        <authorList>
            <person name="Corre E."/>
            <person name="Pelletier E."/>
            <person name="Niang G."/>
            <person name="Scheremetjew M."/>
            <person name="Finn R."/>
            <person name="Kale V."/>
            <person name="Holt S."/>
            <person name="Cochrane G."/>
            <person name="Meng A."/>
            <person name="Brown T."/>
            <person name="Cohen L."/>
        </authorList>
    </citation>
    <scope>NUCLEOTIDE SEQUENCE</scope>
    <source>
        <strain evidence="10">CCAP1064/1</strain>
    </source>
</reference>
<evidence type="ECO:0000256" key="1">
    <source>
        <dbReference type="ARBA" id="ARBA00001917"/>
    </source>
</evidence>
<dbReference type="SUPFAM" id="SSF51395">
    <property type="entry name" value="FMN-linked oxidoreductases"/>
    <property type="match status" value="1"/>
</dbReference>
<keyword evidence="7" id="KW-0694">RNA-binding</keyword>
<name>A0A7S0CBK1_9STRA</name>
<evidence type="ECO:0000256" key="7">
    <source>
        <dbReference type="ARBA" id="ARBA00022884"/>
    </source>
</evidence>
<dbReference type="PANTHER" id="PTHR42907:SF1">
    <property type="entry name" value="FMN-LINKED OXIDOREDUCTASES SUPERFAMILY PROTEIN"/>
    <property type="match status" value="1"/>
</dbReference>
<dbReference type="InterPro" id="IPR004653">
    <property type="entry name" value="DusA"/>
</dbReference>
<dbReference type="InterPro" id="IPR018517">
    <property type="entry name" value="tRNA_hU_synthase_CS"/>
</dbReference>
<protein>
    <recommendedName>
        <fullName evidence="9">DUS-like FMN-binding domain-containing protein</fullName>
    </recommendedName>
</protein>
<accession>A0A7S0CBK1</accession>
<gene>
    <name evidence="10" type="ORF">PINE0816_LOCUS14947</name>
</gene>
<sequence length="507" mass="56651">MTHSQNHHPLTSCKELHIAPMLNVSKPEFLSLMRILTKKAILWTEMIADKTVVNAGDLDQHLGLTPALHPIICQIGGRDASNCAEATRLLEDYGYREVNLNIGCPSNHTSGRRQFGAMLMKQVNTAVEVVSAMSSNVKNIPVSVKTRVGVDELDTLEYLIQFIGRLRNEAGCRKFIIHARKCVLGGLLSPEQNRIIPPLNYPRVYALCDHFTDCTFVLNGGIPGLDAAKQLCHGTFFNNYPYKKKDAASVNSKKIGLVNDLEEEKEKNMTHIDSQDHDVHAVPCSICKASNGSCTVAPVTVPPNLIGCMLGRAAMDNPCMFWDVDRFFYGEVGNPCQNRREVMIKYCEYLERTYPRRCCDNDERTTFCIPAPNVTKKLYGTNGGGCDICKEFYGELLCFGQKELMQAVSTKSGKVKISSRVIDRALKPIYAIFFGLPMKKAFQRECDRLSKELNVRNCGPGYMIRKAMHIIPVTVLDAPFIRTEDLGIEDVPNHVAPTLHQLTKCQC</sequence>
<dbReference type="PANTHER" id="PTHR42907">
    <property type="entry name" value="FMN-LINKED OXIDOREDUCTASES SUPERFAMILY PROTEIN"/>
    <property type="match status" value="1"/>
</dbReference>
<dbReference type="Pfam" id="PF01207">
    <property type="entry name" value="Dus"/>
    <property type="match status" value="1"/>
</dbReference>
<organism evidence="10">
    <name type="scientific">Proboscia inermis</name>
    <dbReference type="NCBI Taxonomy" id="420281"/>
    <lineage>
        <taxon>Eukaryota</taxon>
        <taxon>Sar</taxon>
        <taxon>Stramenopiles</taxon>
        <taxon>Ochrophyta</taxon>
        <taxon>Bacillariophyta</taxon>
        <taxon>Coscinodiscophyceae</taxon>
        <taxon>Rhizosoleniophycidae</taxon>
        <taxon>Rhizosoleniales</taxon>
        <taxon>Rhizosoleniaceae</taxon>
        <taxon>Proboscia</taxon>
    </lineage>
</organism>
<keyword evidence="3" id="KW-0285">Flavoprotein</keyword>
<dbReference type="InterPro" id="IPR013785">
    <property type="entry name" value="Aldolase_TIM"/>
</dbReference>
<evidence type="ECO:0000256" key="2">
    <source>
        <dbReference type="ARBA" id="ARBA00022555"/>
    </source>
</evidence>
<dbReference type="CDD" id="cd02801">
    <property type="entry name" value="DUS_like_FMN"/>
    <property type="match status" value="1"/>
</dbReference>
<dbReference type="AlphaFoldDB" id="A0A7S0CBK1"/>
<dbReference type="GO" id="GO:0050660">
    <property type="term" value="F:flavin adenine dinucleotide binding"/>
    <property type="evidence" value="ECO:0007669"/>
    <property type="project" value="InterPro"/>
</dbReference>
<dbReference type="GO" id="GO:0017150">
    <property type="term" value="F:tRNA dihydrouridine synthase activity"/>
    <property type="evidence" value="ECO:0007669"/>
    <property type="project" value="InterPro"/>
</dbReference>
<dbReference type="PROSITE" id="PS01136">
    <property type="entry name" value="UPF0034"/>
    <property type="match status" value="1"/>
</dbReference>
<dbReference type="InterPro" id="IPR035587">
    <property type="entry name" value="DUS-like_FMN-bd"/>
</dbReference>